<name>A0A8C4T1X4_ERPCA</name>
<proteinExistence type="predicted"/>
<dbReference type="PANTHER" id="PTHR22803">
    <property type="entry name" value="MANNOSE, PHOSPHOLIPASE, LECTIN RECEPTOR RELATED"/>
    <property type="match status" value="1"/>
</dbReference>
<dbReference type="InterPro" id="IPR016187">
    <property type="entry name" value="CTDL_fold"/>
</dbReference>
<dbReference type="InterPro" id="IPR016186">
    <property type="entry name" value="C-type_lectin-like/link_sf"/>
</dbReference>
<keyword evidence="2" id="KW-0732">Signal</keyword>
<protein>
    <submittedName>
        <fullName evidence="4">Lectin-like</fullName>
    </submittedName>
</protein>
<dbReference type="RefSeq" id="XP_028664627.1">
    <property type="nucleotide sequence ID" value="XM_028808794.2"/>
</dbReference>
<dbReference type="PROSITE" id="PS00615">
    <property type="entry name" value="C_TYPE_LECTIN_1"/>
    <property type="match status" value="1"/>
</dbReference>
<dbReference type="InterPro" id="IPR018378">
    <property type="entry name" value="C-type_lectin_CS"/>
</dbReference>
<dbReference type="GeneID" id="114657051"/>
<evidence type="ECO:0000256" key="1">
    <source>
        <dbReference type="ARBA" id="ARBA00023157"/>
    </source>
</evidence>
<dbReference type="Gene3D" id="3.10.100.10">
    <property type="entry name" value="Mannose-Binding Protein A, subunit A"/>
    <property type="match status" value="1"/>
</dbReference>
<reference evidence="4" key="1">
    <citation type="submission" date="2021-06" db="EMBL/GenBank/DDBJ databases">
        <authorList>
            <consortium name="Wellcome Sanger Institute Data Sharing"/>
        </authorList>
    </citation>
    <scope>NUCLEOTIDE SEQUENCE [LARGE SCALE GENOMIC DNA]</scope>
</reference>
<dbReference type="Ensembl" id="ENSECRT00000026503.1">
    <property type="protein sequence ID" value="ENSECRP00000025960.1"/>
    <property type="gene ID" value="ENSECRG00000017547.1"/>
</dbReference>
<organism evidence="4 5">
    <name type="scientific">Erpetoichthys calabaricus</name>
    <name type="common">Rope fish</name>
    <name type="synonym">Calamoichthys calabaricus</name>
    <dbReference type="NCBI Taxonomy" id="27687"/>
    <lineage>
        <taxon>Eukaryota</taxon>
        <taxon>Metazoa</taxon>
        <taxon>Chordata</taxon>
        <taxon>Craniata</taxon>
        <taxon>Vertebrata</taxon>
        <taxon>Euteleostomi</taxon>
        <taxon>Actinopterygii</taxon>
        <taxon>Polypteriformes</taxon>
        <taxon>Polypteridae</taxon>
        <taxon>Erpetoichthys</taxon>
    </lineage>
</organism>
<dbReference type="SUPFAM" id="SSF56436">
    <property type="entry name" value="C-type lectin-like"/>
    <property type="match status" value="1"/>
</dbReference>
<evidence type="ECO:0000313" key="5">
    <source>
        <dbReference type="Proteomes" id="UP000694620"/>
    </source>
</evidence>
<dbReference type="PROSITE" id="PS50041">
    <property type="entry name" value="C_TYPE_LECTIN_2"/>
    <property type="match status" value="1"/>
</dbReference>
<dbReference type="AlphaFoldDB" id="A0A8C4T1X4"/>
<feature type="chain" id="PRO_5034459566" evidence="2">
    <location>
        <begin position="22"/>
        <end position="172"/>
    </location>
</feature>
<evidence type="ECO:0000259" key="3">
    <source>
        <dbReference type="PROSITE" id="PS50041"/>
    </source>
</evidence>
<dbReference type="PRINTS" id="PR01504">
    <property type="entry name" value="PNCREATITSAP"/>
</dbReference>
<dbReference type="InterPro" id="IPR001304">
    <property type="entry name" value="C-type_lectin-like"/>
</dbReference>
<feature type="domain" description="C-type lectin" evidence="3">
    <location>
        <begin position="49"/>
        <end position="168"/>
    </location>
</feature>
<feature type="signal peptide" evidence="2">
    <location>
        <begin position="1"/>
        <end position="21"/>
    </location>
</feature>
<reference evidence="4" key="3">
    <citation type="submission" date="2025-09" db="UniProtKB">
        <authorList>
            <consortium name="Ensembl"/>
        </authorList>
    </citation>
    <scope>IDENTIFICATION</scope>
</reference>
<dbReference type="Pfam" id="PF00059">
    <property type="entry name" value="Lectin_C"/>
    <property type="match status" value="1"/>
</dbReference>
<keyword evidence="5" id="KW-1185">Reference proteome</keyword>
<dbReference type="RefSeq" id="XP_028664626.1">
    <property type="nucleotide sequence ID" value="XM_028808793.2"/>
</dbReference>
<reference evidence="4" key="2">
    <citation type="submission" date="2025-08" db="UniProtKB">
        <authorList>
            <consortium name="Ensembl"/>
        </authorList>
    </citation>
    <scope>IDENTIFICATION</scope>
</reference>
<dbReference type="CDD" id="cd00037">
    <property type="entry name" value="CLECT"/>
    <property type="match status" value="1"/>
</dbReference>
<gene>
    <name evidence="4" type="primary">LOC114657051</name>
</gene>
<accession>A0A8C4T1X4</accession>
<evidence type="ECO:0000256" key="2">
    <source>
        <dbReference type="SAM" id="SignalP"/>
    </source>
</evidence>
<dbReference type="OrthoDB" id="441660at2759"/>
<dbReference type="InterPro" id="IPR050111">
    <property type="entry name" value="C-type_lectin/snaclec_domain"/>
</dbReference>
<evidence type="ECO:0000313" key="4">
    <source>
        <dbReference type="Ensembl" id="ENSECRP00000025960.1"/>
    </source>
</evidence>
<dbReference type="GeneTree" id="ENSGT00940000161814"/>
<dbReference type="SMART" id="SM00034">
    <property type="entry name" value="CLECT"/>
    <property type="match status" value="1"/>
</dbReference>
<dbReference type="Proteomes" id="UP000694620">
    <property type="component" value="Chromosome 9"/>
</dbReference>
<keyword evidence="1" id="KW-1015">Disulfide bond</keyword>
<sequence>MLPVLTLLLLCFTLKFISTDAMPAEVRVVIVRSQLSFCQGSCEKGWVVFEDLCYQFFPTKMSENDAEKFCVSLGGHLASVHSADGNQFVNSLIRSIDMSGPVTWLGGCACEKVGNWKWTDGSKWDYSNWNPGEPNNLYNKDRCLQTNWRVPEGWNDAECAINLPFVCVKNID</sequence>